<feature type="non-terminal residue" evidence="2">
    <location>
        <position position="1"/>
    </location>
</feature>
<gene>
    <name evidence="2" type="ORF">SKM51_12800</name>
</gene>
<feature type="domain" description="Integrase catalytic" evidence="1">
    <location>
        <begin position="2"/>
        <end position="60"/>
    </location>
</feature>
<dbReference type="InterPro" id="IPR001584">
    <property type="entry name" value="Integrase_cat-core"/>
</dbReference>
<dbReference type="RefSeq" id="WP_321099864.1">
    <property type="nucleotide sequence ID" value="NZ_JAXHPL010000168.1"/>
</dbReference>
<dbReference type="GO" id="GO:0015074">
    <property type="term" value="P:DNA integration"/>
    <property type="evidence" value="ECO:0007669"/>
    <property type="project" value="InterPro"/>
</dbReference>
<sequence>TGDSYDNALAETVNGLYKTEVIEYLKADWQGLADVQLATLNWVDWFNKKRVHGALGYVSPFEFEAMYYDKINPLGQVA</sequence>
<evidence type="ECO:0000259" key="1">
    <source>
        <dbReference type="Pfam" id="PF13683"/>
    </source>
</evidence>
<dbReference type="Pfam" id="PF13683">
    <property type="entry name" value="rve_3"/>
    <property type="match status" value="1"/>
</dbReference>
<comment type="caution">
    <text evidence="2">The sequence shown here is derived from an EMBL/GenBank/DDBJ whole genome shotgun (WGS) entry which is preliminary data.</text>
</comment>
<evidence type="ECO:0000313" key="2">
    <source>
        <dbReference type="EMBL" id="MDY6488054.1"/>
    </source>
</evidence>
<dbReference type="InterPro" id="IPR012337">
    <property type="entry name" value="RNaseH-like_sf"/>
</dbReference>
<organism evidence="2 3">
    <name type="scientific">Acinetobacter faecalis</name>
    <dbReference type="NCBI Taxonomy" id="2665161"/>
    <lineage>
        <taxon>Bacteria</taxon>
        <taxon>Pseudomonadati</taxon>
        <taxon>Pseudomonadota</taxon>
        <taxon>Gammaproteobacteria</taxon>
        <taxon>Moraxellales</taxon>
        <taxon>Moraxellaceae</taxon>
        <taxon>Acinetobacter</taxon>
    </lineage>
</organism>
<proteinExistence type="predicted"/>
<dbReference type="SUPFAM" id="SSF53098">
    <property type="entry name" value="Ribonuclease H-like"/>
    <property type="match status" value="1"/>
</dbReference>
<name>A0AB35UVT9_9GAMM</name>
<evidence type="ECO:0000313" key="3">
    <source>
        <dbReference type="Proteomes" id="UP001278995"/>
    </source>
</evidence>
<accession>A0AB35UVT9</accession>
<reference evidence="2 3" key="1">
    <citation type="submission" date="2023-11" db="EMBL/GenBank/DDBJ databases">
        <title>The common occurrence of Acinetobacte faecalis in cattle feces and its emended description.</title>
        <authorList>
            <person name="Kyselkova M."/>
            <person name="Xanthopoulou K."/>
            <person name="Shestivska V."/>
            <person name="Spanelova P."/>
            <person name="Maixnerova M."/>
            <person name="Higgins P.G."/>
            <person name="Nemec A."/>
        </authorList>
    </citation>
    <scope>NUCLEOTIDE SEQUENCE [LARGE SCALE GENOMIC DNA]</scope>
    <source>
        <strain evidence="2 3">ANC 7483</strain>
    </source>
</reference>
<dbReference type="EMBL" id="JAXHPL010000168">
    <property type="protein sequence ID" value="MDY6488054.1"/>
    <property type="molecule type" value="Genomic_DNA"/>
</dbReference>
<dbReference type="AlphaFoldDB" id="A0AB35UVT9"/>
<protein>
    <submittedName>
        <fullName evidence="2">Integrase core domain-containing protein</fullName>
    </submittedName>
</protein>
<dbReference type="Proteomes" id="UP001278995">
    <property type="component" value="Unassembled WGS sequence"/>
</dbReference>